<evidence type="ECO:0000313" key="5">
    <source>
        <dbReference type="Proteomes" id="UP000185544"/>
    </source>
</evidence>
<dbReference type="InterPro" id="IPR050498">
    <property type="entry name" value="Ycf3"/>
</dbReference>
<name>A0A1L6MVF2_9BACT</name>
<evidence type="ECO:0000256" key="1">
    <source>
        <dbReference type="ARBA" id="ARBA00022737"/>
    </source>
</evidence>
<dbReference type="EMBL" id="CP016908">
    <property type="protein sequence ID" value="APR99520.1"/>
    <property type="molecule type" value="Genomic_DNA"/>
</dbReference>
<dbReference type="OrthoDB" id="5417479at2"/>
<evidence type="ECO:0000256" key="3">
    <source>
        <dbReference type="PROSITE-ProRule" id="PRU00339"/>
    </source>
</evidence>
<accession>A0A1L6MVF2</accession>
<feature type="repeat" description="TPR" evidence="3">
    <location>
        <begin position="101"/>
        <end position="134"/>
    </location>
</feature>
<feature type="repeat" description="TPR" evidence="3">
    <location>
        <begin position="309"/>
        <end position="342"/>
    </location>
</feature>
<dbReference type="Proteomes" id="UP000185544">
    <property type="component" value="Chromosome"/>
</dbReference>
<dbReference type="PANTHER" id="PTHR44858">
    <property type="entry name" value="TETRATRICOPEPTIDE REPEAT PROTEIN 6"/>
    <property type="match status" value="1"/>
</dbReference>
<proteinExistence type="predicted"/>
<protein>
    <recommendedName>
        <fullName evidence="6">Tetratricopeptide repeat protein</fullName>
    </recommendedName>
</protein>
<evidence type="ECO:0000256" key="2">
    <source>
        <dbReference type="ARBA" id="ARBA00022803"/>
    </source>
</evidence>
<dbReference type="SUPFAM" id="SSF48452">
    <property type="entry name" value="TPR-like"/>
    <property type="match status" value="2"/>
</dbReference>
<gene>
    <name evidence="4" type="ORF">BCY86_01620</name>
</gene>
<sequence length="473" mass="52491">MNLYAYIRIKERLRGGVWMSLVLSVCFGCGSATSKATGVIVASQAEPPASKKDQALFSAALNEFLQLDKQQNGQPANEVCEKIAGSFEGIEQESHSEAVRLRALYNAGLSYTRCHQDQKAIHYFDRVLERDPKFHYARAQRALSRYRIDWDKDAAIAELKQAVLDAQFQNVAALVDLATIQMERDGSIEDGDCKNDMECAKKNIQRALAIEDNYMPALNQLALYYYKQADRSSGDTGNKRKNQVGGMTGEKGNIQQLELAALVCSQAILKNPKYAPIHNTAGLVQVSLGLITGAVREFSIATQLDPSFFEAWMNCAAVNLSFRGFEQAQVAYQKAIQINPNSYEAHLGLALAFRGQINDANADRQLVLVQSELDTAKKLEPDRADTYYNEGIFIQEYKAKGGDKAKTIASLEEAKKKFQQFIDKATPHHETYEEAIKLANERMQDISDTIQFLTPTPESPAGGEAVQFHPPAS</sequence>
<reference evidence="4 5" key="1">
    <citation type="submission" date="2016-08" db="EMBL/GenBank/DDBJ databases">
        <title>Identification and validation of antigenic proteins from Pajaroellobacter abortibovis using de-novo genome sequence assembly and reverse vaccinology.</title>
        <authorList>
            <person name="Welly B.T."/>
            <person name="Miller M.R."/>
            <person name="Stott J.L."/>
            <person name="Blanchard M.T."/>
            <person name="Islas-Trejo A.D."/>
            <person name="O'Rourke S.M."/>
            <person name="Young A.E."/>
            <person name="Medrano J.F."/>
            <person name="Van Eenennaam A.L."/>
        </authorList>
    </citation>
    <scope>NUCLEOTIDE SEQUENCE [LARGE SCALE GENOMIC DNA]</scope>
    <source>
        <strain evidence="4 5">BTF92-0548A/99-0131</strain>
    </source>
</reference>
<evidence type="ECO:0000313" key="4">
    <source>
        <dbReference type="EMBL" id="APR99520.1"/>
    </source>
</evidence>
<organism evidence="4 5">
    <name type="scientific">Pajaroellobacter abortibovis</name>
    <dbReference type="NCBI Taxonomy" id="1882918"/>
    <lineage>
        <taxon>Bacteria</taxon>
        <taxon>Pseudomonadati</taxon>
        <taxon>Myxococcota</taxon>
        <taxon>Polyangia</taxon>
        <taxon>Polyangiales</taxon>
        <taxon>Polyangiaceae</taxon>
    </lineage>
</organism>
<dbReference type="STRING" id="1882918.BCY86_01620"/>
<evidence type="ECO:0008006" key="6">
    <source>
        <dbReference type="Google" id="ProtNLM"/>
    </source>
</evidence>
<dbReference type="InterPro" id="IPR019734">
    <property type="entry name" value="TPR_rpt"/>
</dbReference>
<dbReference type="RefSeq" id="WP_075276167.1">
    <property type="nucleotide sequence ID" value="NZ_CP016908.1"/>
</dbReference>
<dbReference type="InterPro" id="IPR011990">
    <property type="entry name" value="TPR-like_helical_dom_sf"/>
</dbReference>
<dbReference type="AlphaFoldDB" id="A0A1L6MVF2"/>
<dbReference type="SMART" id="SM00028">
    <property type="entry name" value="TPR"/>
    <property type="match status" value="3"/>
</dbReference>
<dbReference type="PANTHER" id="PTHR44858:SF1">
    <property type="entry name" value="UDP-N-ACETYLGLUCOSAMINE--PEPTIDE N-ACETYLGLUCOSAMINYLTRANSFERASE SPINDLY-RELATED"/>
    <property type="match status" value="1"/>
</dbReference>
<dbReference type="KEGG" id="pabo:BCY86_01620"/>
<keyword evidence="5" id="KW-1185">Reference proteome</keyword>
<dbReference type="Gene3D" id="1.25.40.10">
    <property type="entry name" value="Tetratricopeptide repeat domain"/>
    <property type="match status" value="2"/>
</dbReference>
<keyword evidence="2 3" id="KW-0802">TPR repeat</keyword>
<dbReference type="PROSITE" id="PS50005">
    <property type="entry name" value="TPR"/>
    <property type="match status" value="2"/>
</dbReference>
<keyword evidence="1" id="KW-0677">Repeat</keyword>